<reference evidence="1" key="2">
    <citation type="submission" date="2021-04" db="EMBL/GenBank/DDBJ databases">
        <authorList>
            <person name="Gilroy R."/>
        </authorList>
    </citation>
    <scope>NUCLEOTIDE SEQUENCE</scope>
    <source>
        <strain evidence="1">8470</strain>
    </source>
</reference>
<protein>
    <submittedName>
        <fullName evidence="1">Uncharacterized protein</fullName>
    </submittedName>
</protein>
<gene>
    <name evidence="1" type="ORF">H9928_04580</name>
</gene>
<evidence type="ECO:0000313" key="1">
    <source>
        <dbReference type="EMBL" id="MBU3855823.1"/>
    </source>
</evidence>
<organism evidence="1 2">
    <name type="scientific">Candidatus Phocaeicola excrementipullorum</name>
    <dbReference type="NCBI Taxonomy" id="2838731"/>
    <lineage>
        <taxon>Bacteria</taxon>
        <taxon>Pseudomonadati</taxon>
        <taxon>Bacteroidota</taxon>
        <taxon>Bacteroidia</taxon>
        <taxon>Bacteroidales</taxon>
        <taxon>Bacteroidaceae</taxon>
        <taxon>Phocaeicola</taxon>
    </lineage>
</organism>
<name>A0A948X5F9_9BACT</name>
<accession>A0A948X5F9</accession>
<evidence type="ECO:0000313" key="2">
    <source>
        <dbReference type="Proteomes" id="UP000784286"/>
    </source>
</evidence>
<dbReference type="AlphaFoldDB" id="A0A948X5F9"/>
<dbReference type="EMBL" id="JAHLFJ010000044">
    <property type="protein sequence ID" value="MBU3855823.1"/>
    <property type="molecule type" value="Genomic_DNA"/>
</dbReference>
<reference evidence="1" key="1">
    <citation type="journal article" date="2021" name="PeerJ">
        <title>Extensive microbial diversity within the chicken gut microbiome revealed by metagenomics and culture.</title>
        <authorList>
            <person name="Gilroy R."/>
            <person name="Ravi A."/>
            <person name="Getino M."/>
            <person name="Pursley I."/>
            <person name="Horton D.L."/>
            <person name="Alikhan N.F."/>
            <person name="Baker D."/>
            <person name="Gharbi K."/>
            <person name="Hall N."/>
            <person name="Watson M."/>
            <person name="Adriaenssens E.M."/>
            <person name="Foster-Nyarko E."/>
            <person name="Jarju S."/>
            <person name="Secka A."/>
            <person name="Antonio M."/>
            <person name="Oren A."/>
            <person name="Chaudhuri R.R."/>
            <person name="La Ragione R."/>
            <person name="Hildebrand F."/>
            <person name="Pallen M.J."/>
        </authorList>
    </citation>
    <scope>NUCLEOTIDE SEQUENCE</scope>
    <source>
        <strain evidence="1">8470</strain>
    </source>
</reference>
<comment type="caution">
    <text evidence="1">The sequence shown here is derived from an EMBL/GenBank/DDBJ whole genome shotgun (WGS) entry which is preliminary data.</text>
</comment>
<sequence>MKRLCTDADEWLRQWIRMCIWNSWKNVKGKVPVLKKWGALDWQAYQLGNTHLGYWCVEKSRLVTSIKSDDELRKAG</sequence>
<dbReference type="Proteomes" id="UP000784286">
    <property type="component" value="Unassembled WGS sequence"/>
</dbReference>
<proteinExistence type="predicted"/>